<sequence length="156" mass="17204">MTEFVNHRGGCHCGAVRYEVEGPSHIIAWDCNCTICRMKGNTYLIVPASKFRLHQGQHSLSLYQFGTRKAKHYFCSTCGVDSFYVPRSNPDGVAVAINCLDKGTVKSVTVKSFDGENWDSAFATSEVYKCSQETYTDTTPKPQATGLAETVSVRST</sequence>
<dbReference type="InterPro" id="IPR006913">
    <property type="entry name" value="CENP-V/GFA"/>
</dbReference>
<keyword evidence="2" id="KW-0479">Metal-binding</keyword>
<feature type="region of interest" description="Disordered" evidence="4">
    <location>
        <begin position="135"/>
        <end position="156"/>
    </location>
</feature>
<organism evidence="6">
    <name type="scientific">Tetraselmis sp. GSL018</name>
    <dbReference type="NCBI Taxonomy" id="582737"/>
    <lineage>
        <taxon>Eukaryota</taxon>
        <taxon>Viridiplantae</taxon>
        <taxon>Chlorophyta</taxon>
        <taxon>core chlorophytes</taxon>
        <taxon>Chlorodendrophyceae</taxon>
        <taxon>Chlorodendrales</taxon>
        <taxon>Chlorodendraceae</taxon>
        <taxon>Tetraselmis</taxon>
    </lineage>
</organism>
<evidence type="ECO:0000256" key="2">
    <source>
        <dbReference type="ARBA" id="ARBA00022723"/>
    </source>
</evidence>
<proteinExistence type="inferred from homology"/>
<dbReference type="Pfam" id="PF04828">
    <property type="entry name" value="GFA"/>
    <property type="match status" value="1"/>
</dbReference>
<keyword evidence="3" id="KW-0862">Zinc</keyword>
<accession>A0A061RZ12</accession>
<gene>
    <name evidence="6" type="ORF">TSPGSL018_18309</name>
</gene>
<dbReference type="EMBL" id="GBEZ01008342">
    <property type="protein sequence ID" value="JAC77193.1"/>
    <property type="molecule type" value="Transcribed_RNA"/>
</dbReference>
<evidence type="ECO:0000259" key="5">
    <source>
        <dbReference type="PROSITE" id="PS51891"/>
    </source>
</evidence>
<comment type="similarity">
    <text evidence="1">Belongs to the Gfa family.</text>
</comment>
<dbReference type="PANTHER" id="PTHR28620">
    <property type="entry name" value="CENTROMERE PROTEIN V"/>
    <property type="match status" value="1"/>
</dbReference>
<dbReference type="AlphaFoldDB" id="A0A061RZ12"/>
<dbReference type="Gene3D" id="2.170.150.70">
    <property type="match status" value="1"/>
</dbReference>
<dbReference type="GO" id="GO:0046872">
    <property type="term" value="F:metal ion binding"/>
    <property type="evidence" value="ECO:0007669"/>
    <property type="project" value="UniProtKB-KW"/>
</dbReference>
<dbReference type="InterPro" id="IPR052355">
    <property type="entry name" value="CENP-V-like"/>
</dbReference>
<protein>
    <submittedName>
        <fullName evidence="6">Centromere protein v-like</fullName>
    </submittedName>
</protein>
<evidence type="ECO:0000256" key="3">
    <source>
        <dbReference type="ARBA" id="ARBA00022833"/>
    </source>
</evidence>
<name>A0A061RZ12_9CHLO</name>
<dbReference type="SUPFAM" id="SSF51316">
    <property type="entry name" value="Mss4-like"/>
    <property type="match status" value="1"/>
</dbReference>
<reference evidence="6" key="1">
    <citation type="submission" date="2014-05" db="EMBL/GenBank/DDBJ databases">
        <title>The transcriptome of the halophilic microalga Tetraselmis sp. GSL018 isolated from the Great Salt Lake, Utah.</title>
        <authorList>
            <person name="Jinkerson R.E."/>
            <person name="D'Adamo S."/>
            <person name="Posewitz M.C."/>
        </authorList>
    </citation>
    <scope>NUCLEOTIDE SEQUENCE</scope>
    <source>
        <strain evidence="6">GSL018</strain>
    </source>
</reference>
<evidence type="ECO:0000256" key="1">
    <source>
        <dbReference type="ARBA" id="ARBA00005495"/>
    </source>
</evidence>
<dbReference type="InterPro" id="IPR011057">
    <property type="entry name" value="Mss4-like_sf"/>
</dbReference>
<evidence type="ECO:0000256" key="4">
    <source>
        <dbReference type="SAM" id="MobiDB-lite"/>
    </source>
</evidence>
<dbReference type="PANTHER" id="PTHR28620:SF1">
    <property type="entry name" value="CENP-V_GFA DOMAIN-CONTAINING PROTEIN"/>
    <property type="match status" value="1"/>
</dbReference>
<dbReference type="PROSITE" id="PS51891">
    <property type="entry name" value="CENP_V_GFA"/>
    <property type="match status" value="1"/>
</dbReference>
<evidence type="ECO:0000313" key="6">
    <source>
        <dbReference type="EMBL" id="JAC77193.1"/>
    </source>
</evidence>
<dbReference type="GO" id="GO:0016846">
    <property type="term" value="F:carbon-sulfur lyase activity"/>
    <property type="evidence" value="ECO:0007669"/>
    <property type="project" value="InterPro"/>
</dbReference>
<feature type="domain" description="CENP-V/GFA" evidence="5">
    <location>
        <begin position="7"/>
        <end position="119"/>
    </location>
</feature>